<dbReference type="InterPro" id="IPR011989">
    <property type="entry name" value="ARM-like"/>
</dbReference>
<dbReference type="Gene3D" id="1.25.10.10">
    <property type="entry name" value="Leucine-rich Repeat Variant"/>
    <property type="match status" value="1"/>
</dbReference>
<dbReference type="InterPro" id="IPR016024">
    <property type="entry name" value="ARM-type_fold"/>
</dbReference>
<dbReference type="SUPFAM" id="SSF48371">
    <property type="entry name" value="ARM repeat"/>
    <property type="match status" value="1"/>
</dbReference>
<evidence type="ECO:0000256" key="1">
    <source>
        <dbReference type="SAM" id="MobiDB-lite"/>
    </source>
</evidence>
<proteinExistence type="predicted"/>
<protein>
    <submittedName>
        <fullName evidence="4">4Fe4S-binding leucine-rich repeat protein</fullName>
    </submittedName>
</protein>
<accession>A0A9U5GQK9</accession>
<dbReference type="InterPro" id="IPR008665">
    <property type="entry name" value="LRV_FeS"/>
</dbReference>
<evidence type="ECO:0000313" key="3">
    <source>
        <dbReference type="Proteomes" id="UP000675920"/>
    </source>
</evidence>
<dbReference type="RefSeq" id="WP_245591283.1">
    <property type="nucleotide sequence ID" value="NZ_AXWS01000007.1"/>
</dbReference>
<dbReference type="Pfam" id="PF01816">
    <property type="entry name" value="LRV"/>
    <property type="match status" value="2"/>
</dbReference>
<dbReference type="Pfam" id="PF05484">
    <property type="entry name" value="LRV_FeS"/>
    <property type="match status" value="1"/>
</dbReference>
<evidence type="ECO:0000313" key="4">
    <source>
        <dbReference type="RefSeq" id="WP_245591283.1"/>
    </source>
</evidence>
<feature type="domain" description="LRV FeS4 cluster" evidence="2">
    <location>
        <begin position="39"/>
        <end position="90"/>
    </location>
</feature>
<sequence>MMSPSLDMTPLPTEIDKDGKRIVRREARVPNSAEDGIPAIDWQEQPIDCPSCEYQTWVAESRCEPGHACINDRYARRIDRFFRYNPEVSNDHLAHPYFEVRALACRRADVFRLPALIDDPDETVRLSIAMRLPQRLLQRMTGDPHREVRIRVATKLDPEYLPGMMRDPDYHVRALVARRLPEALLATMLHDRDEQVRCEVAERISMPALLTLASDRTLEVRRIVARRLPVGLLDRLVKDPEWLVRWEVAQRAAPEVLMKLVDDEDHEVRLSARTRLAEAGVALPAASDSHAQEPSHE</sequence>
<dbReference type="InterPro" id="IPR004830">
    <property type="entry name" value="LRR_variant"/>
</dbReference>
<name>A0A9U5GQK9_9BURK</name>
<organism evidence="3 4">
    <name type="scientific">Derxia gummosa DSM 723</name>
    <dbReference type="NCBI Taxonomy" id="1121388"/>
    <lineage>
        <taxon>Bacteria</taxon>
        <taxon>Pseudomonadati</taxon>
        <taxon>Pseudomonadota</taxon>
        <taxon>Betaproteobacteria</taxon>
        <taxon>Burkholderiales</taxon>
        <taxon>Alcaligenaceae</taxon>
        <taxon>Derxia</taxon>
    </lineage>
</organism>
<dbReference type="Proteomes" id="UP000675920">
    <property type="component" value="Unplaced"/>
</dbReference>
<evidence type="ECO:0000259" key="2">
    <source>
        <dbReference type="Pfam" id="PF05484"/>
    </source>
</evidence>
<reference evidence="4" key="1">
    <citation type="journal article" date="1996" name="Nat. Struct. Biol.">
        <title>A leucine-rich repeat variant with a novel repetitive protein structural motif.</title>
        <authorList>
            <person name="Peters J.W."/>
            <person name="Stowell M.H."/>
            <person name="Rees D.C."/>
        </authorList>
    </citation>
    <scope>NUCLEOTIDE SEQUENCE</scope>
</reference>
<dbReference type="AlphaFoldDB" id="A0A9U5GQK9"/>
<reference evidence="4" key="2">
    <citation type="submission" date="2025-08" db="UniProtKB">
        <authorList>
            <consortium name="RefSeq"/>
        </authorList>
    </citation>
    <scope>IDENTIFICATION</scope>
</reference>
<keyword evidence="3" id="KW-1185">Reference proteome</keyword>
<feature type="region of interest" description="Disordered" evidence="1">
    <location>
        <begin position="1"/>
        <end position="20"/>
    </location>
</feature>